<accession>A0A0C3SFL5</accession>
<dbReference type="SUPFAM" id="SSF144232">
    <property type="entry name" value="HIT/MYND zinc finger-like"/>
    <property type="match status" value="1"/>
</dbReference>
<dbReference type="PROSITE" id="PS50865">
    <property type="entry name" value="ZF_MYND_2"/>
    <property type="match status" value="1"/>
</dbReference>
<evidence type="ECO:0000313" key="6">
    <source>
        <dbReference type="EMBL" id="KIP12295.1"/>
    </source>
</evidence>
<sequence length="182" mass="20834">MGGSDEHCCERFTELMKMGILKIAFSVLSLYLEHPEEGSSNQPFRNTALYLFFGYLSRAASVKDPRSGSRALMKATELSMQAVFFTRIRDMRSWRCSGNEGGRFVVKVWEILCARLSVTEESVRQAWVERGECSGTACPNRQTDKVKKMKMCMGCTAIVYCSKKCQEAHWDERHRLHCPGRR</sequence>
<dbReference type="AlphaFoldDB" id="A0A0C3SFL5"/>
<dbReference type="Pfam" id="PF01753">
    <property type="entry name" value="zf-MYND"/>
    <property type="match status" value="1"/>
</dbReference>
<evidence type="ECO:0000256" key="1">
    <source>
        <dbReference type="ARBA" id="ARBA00022723"/>
    </source>
</evidence>
<keyword evidence="2 4" id="KW-0863">Zinc-finger</keyword>
<keyword evidence="3" id="KW-0862">Zinc</keyword>
<dbReference type="GO" id="GO:0008270">
    <property type="term" value="F:zinc ion binding"/>
    <property type="evidence" value="ECO:0007669"/>
    <property type="project" value="UniProtKB-KW"/>
</dbReference>
<dbReference type="InterPro" id="IPR002893">
    <property type="entry name" value="Znf_MYND"/>
</dbReference>
<evidence type="ECO:0000256" key="2">
    <source>
        <dbReference type="ARBA" id="ARBA00022771"/>
    </source>
</evidence>
<feature type="domain" description="MYND-type" evidence="5">
    <location>
        <begin position="135"/>
        <end position="178"/>
    </location>
</feature>
<keyword evidence="1" id="KW-0479">Metal-binding</keyword>
<reference evidence="6 7" key="1">
    <citation type="journal article" date="2014" name="PLoS Genet.">
        <title>Analysis of the Phlebiopsis gigantea genome, transcriptome and secretome provides insight into its pioneer colonization strategies of wood.</title>
        <authorList>
            <person name="Hori C."/>
            <person name="Ishida T."/>
            <person name="Igarashi K."/>
            <person name="Samejima M."/>
            <person name="Suzuki H."/>
            <person name="Master E."/>
            <person name="Ferreira P."/>
            <person name="Ruiz-Duenas F.J."/>
            <person name="Held B."/>
            <person name="Canessa P."/>
            <person name="Larrondo L.F."/>
            <person name="Schmoll M."/>
            <person name="Druzhinina I.S."/>
            <person name="Kubicek C.P."/>
            <person name="Gaskell J.A."/>
            <person name="Kersten P."/>
            <person name="St John F."/>
            <person name="Glasner J."/>
            <person name="Sabat G."/>
            <person name="Splinter BonDurant S."/>
            <person name="Syed K."/>
            <person name="Yadav J."/>
            <person name="Mgbeahuruike A.C."/>
            <person name="Kovalchuk A."/>
            <person name="Asiegbu F.O."/>
            <person name="Lackner G."/>
            <person name="Hoffmeister D."/>
            <person name="Rencoret J."/>
            <person name="Gutierrez A."/>
            <person name="Sun H."/>
            <person name="Lindquist E."/>
            <person name="Barry K."/>
            <person name="Riley R."/>
            <person name="Grigoriev I.V."/>
            <person name="Henrissat B."/>
            <person name="Kues U."/>
            <person name="Berka R.M."/>
            <person name="Martinez A.T."/>
            <person name="Covert S.F."/>
            <person name="Blanchette R.A."/>
            <person name="Cullen D."/>
        </authorList>
    </citation>
    <scope>NUCLEOTIDE SEQUENCE [LARGE SCALE GENOMIC DNA]</scope>
    <source>
        <strain evidence="6 7">11061_1 CR5-6</strain>
    </source>
</reference>
<evidence type="ECO:0000256" key="3">
    <source>
        <dbReference type="ARBA" id="ARBA00022833"/>
    </source>
</evidence>
<name>A0A0C3SFL5_PHLG1</name>
<dbReference type="HOGENOM" id="CLU_1482515_0_0_1"/>
<proteinExistence type="predicted"/>
<evidence type="ECO:0000313" key="7">
    <source>
        <dbReference type="Proteomes" id="UP000053257"/>
    </source>
</evidence>
<evidence type="ECO:0000259" key="5">
    <source>
        <dbReference type="PROSITE" id="PS50865"/>
    </source>
</evidence>
<keyword evidence="7" id="KW-1185">Reference proteome</keyword>
<dbReference type="OrthoDB" id="5231159at2759"/>
<gene>
    <name evidence="6" type="ORF">PHLGIDRAFT_329235</name>
</gene>
<dbReference type="Proteomes" id="UP000053257">
    <property type="component" value="Unassembled WGS sequence"/>
</dbReference>
<organism evidence="6 7">
    <name type="scientific">Phlebiopsis gigantea (strain 11061_1 CR5-6)</name>
    <name type="common">White-rot fungus</name>
    <name type="synonym">Peniophora gigantea</name>
    <dbReference type="NCBI Taxonomy" id="745531"/>
    <lineage>
        <taxon>Eukaryota</taxon>
        <taxon>Fungi</taxon>
        <taxon>Dikarya</taxon>
        <taxon>Basidiomycota</taxon>
        <taxon>Agaricomycotina</taxon>
        <taxon>Agaricomycetes</taxon>
        <taxon>Polyporales</taxon>
        <taxon>Phanerochaetaceae</taxon>
        <taxon>Phlebiopsis</taxon>
    </lineage>
</organism>
<protein>
    <recommendedName>
        <fullName evidence="5">MYND-type domain-containing protein</fullName>
    </recommendedName>
</protein>
<dbReference type="EMBL" id="KN840440">
    <property type="protein sequence ID" value="KIP12295.1"/>
    <property type="molecule type" value="Genomic_DNA"/>
</dbReference>
<evidence type="ECO:0000256" key="4">
    <source>
        <dbReference type="PROSITE-ProRule" id="PRU00134"/>
    </source>
</evidence>
<dbReference type="Gene3D" id="6.10.140.2220">
    <property type="match status" value="1"/>
</dbReference>